<evidence type="ECO:0000313" key="2">
    <source>
        <dbReference type="EMBL" id="GGI27622.1"/>
    </source>
</evidence>
<dbReference type="Proteomes" id="UP000593880">
    <property type="component" value="Plasmid unnamed"/>
</dbReference>
<dbReference type="SUPFAM" id="SSF51230">
    <property type="entry name" value="Single hybrid motif"/>
    <property type="match status" value="1"/>
</dbReference>
<dbReference type="Gene3D" id="2.40.50.100">
    <property type="match status" value="1"/>
</dbReference>
<dbReference type="Proteomes" id="UP000625079">
    <property type="component" value="Unassembled WGS sequence"/>
</dbReference>
<accession>A0A410VJ83</accession>
<evidence type="ECO:0000313" key="5">
    <source>
        <dbReference type="Proteomes" id="UP000625079"/>
    </source>
</evidence>
<proteinExistence type="predicted"/>
<dbReference type="OrthoDB" id="8228364at2"/>
<sequence length="137" mass="14856">MSIESWELAELIAQMKRAGVKELEAQRGESSIRLSLGRHNRKMVGTRALELAGVERTDAATFVRAPAVGRFSNRHPLGEATTVGDHVQEGDLLGVIAIGPIFRPVIAPVAGRVIEQVCRSESDVEYGTTLYRIMASG</sequence>
<evidence type="ECO:0000313" key="3">
    <source>
        <dbReference type="EMBL" id="QOZ64255.1"/>
    </source>
</evidence>
<dbReference type="GeneID" id="39480993"/>
<dbReference type="InterPro" id="IPR000089">
    <property type="entry name" value="Biotin_lipoyl"/>
</dbReference>
<dbReference type="InterPro" id="IPR011053">
    <property type="entry name" value="Single_hybrid_motif"/>
</dbReference>
<geneLocation type="plasmid" evidence="3 4">
    <name>unnamed</name>
</geneLocation>
<keyword evidence="4" id="KW-1185">Reference proteome</keyword>
<name>A0A410VJ83_9BRAD</name>
<dbReference type="RefSeq" id="WP_128929669.1">
    <property type="nucleotide sequence ID" value="NZ_BMHC01000010.1"/>
</dbReference>
<reference evidence="2" key="1">
    <citation type="journal article" date="2014" name="Int. J. Syst. Evol. Microbiol.">
        <title>Complete genome sequence of Corynebacterium casei LMG S-19264T (=DSM 44701T), isolated from a smear-ripened cheese.</title>
        <authorList>
            <consortium name="US DOE Joint Genome Institute (JGI-PGF)"/>
            <person name="Walter F."/>
            <person name="Albersmeier A."/>
            <person name="Kalinowski J."/>
            <person name="Ruckert C."/>
        </authorList>
    </citation>
    <scope>NUCLEOTIDE SEQUENCE</scope>
    <source>
        <strain evidence="2">CGMCC 1.15034</strain>
    </source>
</reference>
<dbReference type="EMBL" id="BMHC01000010">
    <property type="protein sequence ID" value="GGI27622.1"/>
    <property type="molecule type" value="Genomic_DNA"/>
</dbReference>
<reference evidence="2" key="3">
    <citation type="submission" date="2022-12" db="EMBL/GenBank/DDBJ databases">
        <authorList>
            <person name="Sun Q."/>
            <person name="Zhou Y."/>
        </authorList>
    </citation>
    <scope>NUCLEOTIDE SEQUENCE</scope>
    <source>
        <strain evidence="2">CGMCC 1.15034</strain>
    </source>
</reference>
<gene>
    <name evidence="2" type="ORF">GCM10010987_45320</name>
    <name evidence="3" type="ORF">XH86_36180</name>
</gene>
<keyword evidence="3" id="KW-0614">Plasmid</keyword>
<dbReference type="AlphaFoldDB" id="A0A410VJ83"/>
<organism evidence="2 5">
    <name type="scientific">Bradyrhizobium guangdongense</name>
    <dbReference type="NCBI Taxonomy" id="1325090"/>
    <lineage>
        <taxon>Bacteria</taxon>
        <taxon>Pseudomonadati</taxon>
        <taxon>Pseudomonadota</taxon>
        <taxon>Alphaproteobacteria</taxon>
        <taxon>Hyphomicrobiales</taxon>
        <taxon>Nitrobacteraceae</taxon>
        <taxon>Bradyrhizobium</taxon>
    </lineage>
</organism>
<protein>
    <recommendedName>
        <fullName evidence="1">Lipoyl-binding domain-containing protein</fullName>
    </recommendedName>
</protein>
<reference evidence="3 4" key="2">
    <citation type="submission" date="2018-06" db="EMBL/GenBank/DDBJ databases">
        <title>Comparative genomics of rhizobia nodulating Arachis hypogaea in China.</title>
        <authorList>
            <person name="Li Y."/>
        </authorList>
    </citation>
    <scope>NUCLEOTIDE SEQUENCE [LARGE SCALE GENOMIC DNA]</scope>
    <source>
        <strain evidence="3 4">CCBAU 51658</strain>
        <plasmid evidence="3 4">unnamed</plasmid>
    </source>
</reference>
<dbReference type="Pfam" id="PF00364">
    <property type="entry name" value="Biotin_lipoyl"/>
    <property type="match status" value="1"/>
</dbReference>
<evidence type="ECO:0000259" key="1">
    <source>
        <dbReference type="Pfam" id="PF00364"/>
    </source>
</evidence>
<evidence type="ECO:0000313" key="4">
    <source>
        <dbReference type="Proteomes" id="UP000593880"/>
    </source>
</evidence>
<dbReference type="EMBL" id="CP030058">
    <property type="protein sequence ID" value="QOZ64255.1"/>
    <property type="molecule type" value="Genomic_DNA"/>
</dbReference>
<feature type="domain" description="Lipoyl-binding" evidence="1">
    <location>
        <begin position="63"/>
        <end position="133"/>
    </location>
</feature>